<dbReference type="EMBL" id="CYSA01000008">
    <property type="protein sequence ID" value="CUH63633.1"/>
    <property type="molecule type" value="Genomic_DNA"/>
</dbReference>
<gene>
    <name evidence="7" type="primary">pht3_2</name>
    <name evidence="7" type="ORF">TG4357_00796</name>
</gene>
<keyword evidence="4" id="KW-0408">Iron</keyword>
<dbReference type="EC" id="1.14.12.7" evidence="7"/>
<reference evidence="7 8" key="1">
    <citation type="submission" date="2015-09" db="EMBL/GenBank/DDBJ databases">
        <authorList>
            <consortium name="Swine Surveillance"/>
        </authorList>
    </citation>
    <scope>NUCLEOTIDE SEQUENCE [LARGE SCALE GENOMIC DNA]</scope>
    <source>
        <strain evidence="7 8">CECT 4357</strain>
    </source>
</reference>
<keyword evidence="7" id="KW-0223">Dioxygenase</keyword>
<dbReference type="Proteomes" id="UP000051587">
    <property type="component" value="Unassembled WGS sequence"/>
</dbReference>
<dbReference type="PANTHER" id="PTHR21266:SF59">
    <property type="entry name" value="BLR4922 PROTEIN"/>
    <property type="match status" value="1"/>
</dbReference>
<evidence type="ECO:0000256" key="3">
    <source>
        <dbReference type="ARBA" id="ARBA00023002"/>
    </source>
</evidence>
<evidence type="ECO:0000256" key="2">
    <source>
        <dbReference type="ARBA" id="ARBA00022723"/>
    </source>
</evidence>
<dbReference type="InterPro" id="IPR050584">
    <property type="entry name" value="Cholesterol_7-desaturase"/>
</dbReference>
<dbReference type="STRING" id="53501.SAMN04488043_11337"/>
<accession>A0A0P1FRT5</accession>
<organism evidence="7 8">
    <name type="scientific">Thalassovita gelatinovora</name>
    <name type="common">Thalassobius gelatinovorus</name>
    <dbReference type="NCBI Taxonomy" id="53501"/>
    <lineage>
        <taxon>Bacteria</taxon>
        <taxon>Pseudomonadati</taxon>
        <taxon>Pseudomonadota</taxon>
        <taxon>Alphaproteobacteria</taxon>
        <taxon>Rhodobacterales</taxon>
        <taxon>Roseobacteraceae</taxon>
        <taxon>Thalassovita</taxon>
    </lineage>
</organism>
<dbReference type="AlphaFoldDB" id="A0A0P1FRT5"/>
<dbReference type="SUPFAM" id="SSF50022">
    <property type="entry name" value="ISP domain"/>
    <property type="match status" value="1"/>
</dbReference>
<dbReference type="RefSeq" id="WP_058261584.1">
    <property type="nucleotide sequence ID" value="NZ_CP051181.1"/>
</dbReference>
<dbReference type="OrthoDB" id="9800776at2"/>
<keyword evidence="8" id="KW-1185">Reference proteome</keyword>
<evidence type="ECO:0000313" key="8">
    <source>
        <dbReference type="Proteomes" id="UP000051587"/>
    </source>
</evidence>
<evidence type="ECO:0000256" key="5">
    <source>
        <dbReference type="ARBA" id="ARBA00023014"/>
    </source>
</evidence>
<evidence type="ECO:0000256" key="1">
    <source>
        <dbReference type="ARBA" id="ARBA00022714"/>
    </source>
</evidence>
<proteinExistence type="predicted"/>
<keyword evidence="1" id="KW-0001">2Fe-2S</keyword>
<dbReference type="InterPro" id="IPR017941">
    <property type="entry name" value="Rieske_2Fe-2S"/>
</dbReference>
<dbReference type="GO" id="GO:0018620">
    <property type="term" value="F:phthalate 4,5-dioxygenase activity"/>
    <property type="evidence" value="ECO:0007669"/>
    <property type="project" value="UniProtKB-EC"/>
</dbReference>
<dbReference type="PROSITE" id="PS51296">
    <property type="entry name" value="RIESKE"/>
    <property type="match status" value="1"/>
</dbReference>
<name>A0A0P1FRT5_THAGE</name>
<sequence length="146" mass="16039">MSQTMRTEASPTTWVKIASAEALQGTRPVAAVTAFGQDLVLFRDEEGQLGLIGRYCPHRGADLCFGRHEDNGLRCPFHGWHFDRSGQCTEQPAEPEDSTMYKAIRLPSYTVIEQNGDILAWFGEGSAPAIENNDESNQSLPKGPNA</sequence>
<evidence type="ECO:0000313" key="7">
    <source>
        <dbReference type="EMBL" id="CUH63633.1"/>
    </source>
</evidence>
<evidence type="ECO:0000259" key="6">
    <source>
        <dbReference type="PROSITE" id="PS51296"/>
    </source>
</evidence>
<dbReference type="Pfam" id="PF00355">
    <property type="entry name" value="Rieske"/>
    <property type="match status" value="1"/>
</dbReference>
<dbReference type="Gene3D" id="2.102.10.10">
    <property type="entry name" value="Rieske [2Fe-2S] iron-sulphur domain"/>
    <property type="match status" value="1"/>
</dbReference>
<keyword evidence="2" id="KW-0479">Metal-binding</keyword>
<dbReference type="PANTHER" id="PTHR21266">
    <property type="entry name" value="IRON-SULFUR DOMAIN CONTAINING PROTEIN"/>
    <property type="match status" value="1"/>
</dbReference>
<keyword evidence="3 7" id="KW-0560">Oxidoreductase</keyword>
<evidence type="ECO:0000256" key="4">
    <source>
        <dbReference type="ARBA" id="ARBA00023004"/>
    </source>
</evidence>
<dbReference type="GO" id="GO:0051537">
    <property type="term" value="F:2 iron, 2 sulfur cluster binding"/>
    <property type="evidence" value="ECO:0007669"/>
    <property type="project" value="UniProtKB-KW"/>
</dbReference>
<feature type="domain" description="Rieske" evidence="6">
    <location>
        <begin position="14"/>
        <end position="120"/>
    </location>
</feature>
<protein>
    <submittedName>
        <fullName evidence="7">Phthalate 4,5-dioxygenase oxygenase subunit</fullName>
        <ecNumber evidence="7">1.14.12.7</ecNumber>
    </submittedName>
</protein>
<keyword evidence="5" id="KW-0411">Iron-sulfur</keyword>
<dbReference type="InterPro" id="IPR036922">
    <property type="entry name" value="Rieske_2Fe-2S_sf"/>
</dbReference>
<dbReference type="GO" id="GO:0046872">
    <property type="term" value="F:metal ion binding"/>
    <property type="evidence" value="ECO:0007669"/>
    <property type="project" value="UniProtKB-KW"/>
</dbReference>